<accession>A0A9Q1K3S9</accession>
<dbReference type="FunFam" id="1.10.600.10:FF:000007">
    <property type="entry name" value="Isoprene synthase, chloroplastic"/>
    <property type="match status" value="1"/>
</dbReference>
<protein>
    <submittedName>
        <fullName evidence="6">Uncharacterized protein</fullName>
    </submittedName>
</protein>
<keyword evidence="7" id="KW-1185">Reference proteome</keyword>
<dbReference type="SUPFAM" id="SSF48239">
    <property type="entry name" value="Terpenoid cyclases/Protein prenyltransferases"/>
    <property type="match status" value="1"/>
</dbReference>
<dbReference type="InterPro" id="IPR036965">
    <property type="entry name" value="Terpene_synth_N_sf"/>
</dbReference>
<dbReference type="OrthoDB" id="1877784at2759"/>
<dbReference type="PANTHER" id="PTHR31225">
    <property type="entry name" value="OS04G0344100 PROTEIN-RELATED"/>
    <property type="match status" value="1"/>
</dbReference>
<dbReference type="PANTHER" id="PTHR31225:SF221">
    <property type="entry name" value="(-)-GERMACRENE D SYNTHASE"/>
    <property type="match status" value="1"/>
</dbReference>
<comment type="cofactor">
    <cofactor evidence="1">
        <name>Mg(2+)</name>
        <dbReference type="ChEBI" id="CHEBI:18420"/>
    </cofactor>
</comment>
<dbReference type="InterPro" id="IPR008930">
    <property type="entry name" value="Terpenoid_cyclase/PrenylTrfase"/>
</dbReference>
<evidence type="ECO:0000313" key="6">
    <source>
        <dbReference type="EMBL" id="KAJ8436238.1"/>
    </source>
</evidence>
<evidence type="ECO:0000256" key="2">
    <source>
        <dbReference type="ARBA" id="ARBA00022723"/>
    </source>
</evidence>
<organism evidence="6 7">
    <name type="scientific">Carnegiea gigantea</name>
    <dbReference type="NCBI Taxonomy" id="171969"/>
    <lineage>
        <taxon>Eukaryota</taxon>
        <taxon>Viridiplantae</taxon>
        <taxon>Streptophyta</taxon>
        <taxon>Embryophyta</taxon>
        <taxon>Tracheophyta</taxon>
        <taxon>Spermatophyta</taxon>
        <taxon>Magnoliopsida</taxon>
        <taxon>eudicotyledons</taxon>
        <taxon>Gunneridae</taxon>
        <taxon>Pentapetalae</taxon>
        <taxon>Caryophyllales</taxon>
        <taxon>Cactineae</taxon>
        <taxon>Cactaceae</taxon>
        <taxon>Cactoideae</taxon>
        <taxon>Echinocereeae</taxon>
        <taxon>Carnegiea</taxon>
    </lineage>
</organism>
<dbReference type="GO" id="GO:0016102">
    <property type="term" value="P:diterpenoid biosynthetic process"/>
    <property type="evidence" value="ECO:0007669"/>
    <property type="project" value="InterPro"/>
</dbReference>
<comment type="caution">
    <text evidence="6">The sequence shown here is derived from an EMBL/GenBank/DDBJ whole genome shotgun (WGS) entry which is preliminary data.</text>
</comment>
<feature type="domain" description="Terpene synthase N-terminal" evidence="4">
    <location>
        <begin position="38"/>
        <end position="190"/>
    </location>
</feature>
<name>A0A9Q1K3S9_9CARY</name>
<evidence type="ECO:0000313" key="7">
    <source>
        <dbReference type="Proteomes" id="UP001153076"/>
    </source>
</evidence>
<dbReference type="SFLD" id="SFLDG01019">
    <property type="entry name" value="Terpene_Cyclase_Like_1_C_Termi"/>
    <property type="match status" value="1"/>
</dbReference>
<proteinExistence type="predicted"/>
<dbReference type="GO" id="GO:0000287">
    <property type="term" value="F:magnesium ion binding"/>
    <property type="evidence" value="ECO:0007669"/>
    <property type="project" value="InterPro"/>
</dbReference>
<dbReference type="GO" id="GO:0010333">
    <property type="term" value="F:terpene synthase activity"/>
    <property type="evidence" value="ECO:0007669"/>
    <property type="project" value="InterPro"/>
</dbReference>
<evidence type="ECO:0000259" key="5">
    <source>
        <dbReference type="Pfam" id="PF03936"/>
    </source>
</evidence>
<dbReference type="SUPFAM" id="SSF48576">
    <property type="entry name" value="Terpenoid synthases"/>
    <property type="match status" value="1"/>
</dbReference>
<sequence length="545" mass="63464">MSTYDAVATKNETTAVPVFHPCRWGEHIFTLSPLPQEIRGQMEQDIKELKELIKMELLESSNKPKEQLELIDTIERLGVAYHFEEEIEEALQQLHAIHHDQDDLYYISLRFRILRQHGFHASSDVFKKFKDDEGGFKGELRDILSLYEASHVRIHEETILDEAAEFTTTYLKSMVTKLISPLAEQVAHALHQPLHKGITAIEARYHTCSYEQEPSHSTTLLRFAKLDFNLQQSLHQQELIDVARWWKRIHAKIPYARDRSIEAYFWALGTYYEPQYSSARVILAKMILIIQMMDDTYDAYGTFESLDLLTQAINRWEYSCICDLPGDIRCSYQAVLETFDDFEQQLAKQGRSFSVDYARKQMKRNTKAWFQEAKWCHEKYIPTYDEHLKIALESMGHVVGVVGSYLGMRKTANEEAFEWVSQNPMPKPVKASAIIFRLMNDVGGHKYEQSSRDHVASSVECYMKQHDIKDEKQAYEVLEKQVEDAWKDVNQALLQPYEVPKPCLDRPLNFARMANVMYKDRNDGYTHVTNTIMHKVVSVLVHPIP</sequence>
<dbReference type="InterPro" id="IPR044814">
    <property type="entry name" value="Terpene_cyclase_plant_C1"/>
</dbReference>
<evidence type="ECO:0000256" key="3">
    <source>
        <dbReference type="ARBA" id="ARBA00023239"/>
    </source>
</evidence>
<dbReference type="Pfam" id="PF01397">
    <property type="entry name" value="Terpene_synth"/>
    <property type="match status" value="1"/>
</dbReference>
<evidence type="ECO:0000256" key="1">
    <source>
        <dbReference type="ARBA" id="ARBA00001946"/>
    </source>
</evidence>
<dbReference type="AlphaFoldDB" id="A0A9Q1K3S9"/>
<dbReference type="InterPro" id="IPR050148">
    <property type="entry name" value="Terpene_synthase-like"/>
</dbReference>
<dbReference type="SFLD" id="SFLDS00005">
    <property type="entry name" value="Isoprenoid_Synthase_Type_I"/>
    <property type="match status" value="1"/>
</dbReference>
<dbReference type="CDD" id="cd00684">
    <property type="entry name" value="Terpene_cyclase_plant_C1"/>
    <property type="match status" value="1"/>
</dbReference>
<feature type="domain" description="Terpene synthase metal-binding" evidence="5">
    <location>
        <begin position="249"/>
        <end position="488"/>
    </location>
</feature>
<dbReference type="Gene3D" id="1.50.10.130">
    <property type="entry name" value="Terpene synthase, N-terminal domain"/>
    <property type="match status" value="1"/>
</dbReference>
<reference evidence="6" key="1">
    <citation type="submission" date="2022-04" db="EMBL/GenBank/DDBJ databases">
        <title>Carnegiea gigantea Genome sequencing and assembly v2.</title>
        <authorList>
            <person name="Copetti D."/>
            <person name="Sanderson M.J."/>
            <person name="Burquez A."/>
            <person name="Wojciechowski M.F."/>
        </authorList>
    </citation>
    <scope>NUCLEOTIDE SEQUENCE</scope>
    <source>
        <strain evidence="6">SGP5-SGP5p</strain>
        <tissue evidence="6">Aerial part</tissue>
    </source>
</reference>
<dbReference type="InterPro" id="IPR008949">
    <property type="entry name" value="Isoprenoid_synthase_dom_sf"/>
</dbReference>
<dbReference type="InterPro" id="IPR034741">
    <property type="entry name" value="Terpene_cyclase-like_1_C"/>
</dbReference>
<dbReference type="Pfam" id="PF03936">
    <property type="entry name" value="Terpene_synth_C"/>
    <property type="match status" value="1"/>
</dbReference>
<keyword evidence="2" id="KW-0479">Metal-binding</keyword>
<dbReference type="Proteomes" id="UP001153076">
    <property type="component" value="Unassembled WGS sequence"/>
</dbReference>
<evidence type="ECO:0000259" key="4">
    <source>
        <dbReference type="Pfam" id="PF01397"/>
    </source>
</evidence>
<dbReference type="Gene3D" id="1.10.600.10">
    <property type="entry name" value="Farnesyl Diphosphate Synthase"/>
    <property type="match status" value="1"/>
</dbReference>
<dbReference type="InterPro" id="IPR005630">
    <property type="entry name" value="Terpene_synthase_metal-bd"/>
</dbReference>
<gene>
    <name evidence="6" type="ORF">Cgig2_023413</name>
</gene>
<dbReference type="EMBL" id="JAKOGI010000355">
    <property type="protein sequence ID" value="KAJ8436238.1"/>
    <property type="molecule type" value="Genomic_DNA"/>
</dbReference>
<dbReference type="FunFam" id="1.50.10.130:FF:000001">
    <property type="entry name" value="Isoprene synthase, chloroplastic"/>
    <property type="match status" value="1"/>
</dbReference>
<keyword evidence="3" id="KW-0456">Lyase</keyword>
<dbReference type="InterPro" id="IPR001906">
    <property type="entry name" value="Terpene_synth_N"/>
</dbReference>